<keyword evidence="4 6" id="KW-1133">Transmembrane helix</keyword>
<gene>
    <name evidence="8" type="ORF">H8923_05875</name>
</gene>
<dbReference type="RefSeq" id="WP_153972079.1">
    <property type="nucleotide sequence ID" value="NZ_JACRWE010000002.1"/>
</dbReference>
<evidence type="ECO:0000256" key="4">
    <source>
        <dbReference type="ARBA" id="ARBA00022989"/>
    </source>
</evidence>
<evidence type="ECO:0000256" key="1">
    <source>
        <dbReference type="ARBA" id="ARBA00004141"/>
    </source>
</evidence>
<evidence type="ECO:0000256" key="3">
    <source>
        <dbReference type="ARBA" id="ARBA00022692"/>
    </source>
</evidence>
<evidence type="ECO:0000313" key="9">
    <source>
        <dbReference type="Proteomes" id="UP000609849"/>
    </source>
</evidence>
<evidence type="ECO:0000256" key="6">
    <source>
        <dbReference type="SAM" id="Phobius"/>
    </source>
</evidence>
<name>A0ABR7JMZ7_9FIRM</name>
<accession>A0ABR7JMZ7</accession>
<evidence type="ECO:0000313" key="8">
    <source>
        <dbReference type="EMBL" id="MBC5996284.1"/>
    </source>
</evidence>
<proteinExistence type="inferred from homology"/>
<reference evidence="8 9" key="1">
    <citation type="submission" date="2020-08" db="EMBL/GenBank/DDBJ databases">
        <authorList>
            <person name="Liu C."/>
            <person name="Sun Q."/>
        </authorList>
    </citation>
    <scope>NUCLEOTIDE SEQUENCE [LARGE SCALE GENOMIC DNA]</scope>
    <source>
        <strain evidence="8 9">NSJ-18</strain>
    </source>
</reference>
<dbReference type="EMBL" id="JACRWE010000002">
    <property type="protein sequence ID" value="MBC5996284.1"/>
    <property type="molecule type" value="Genomic_DNA"/>
</dbReference>
<comment type="similarity">
    <text evidence="2">Belongs to the GtrA family.</text>
</comment>
<keyword evidence="5 6" id="KW-0472">Membrane</keyword>
<comment type="subcellular location">
    <subcellularLocation>
        <location evidence="1">Membrane</location>
        <topology evidence="1">Multi-pass membrane protein</topology>
    </subcellularLocation>
</comment>
<dbReference type="InterPro" id="IPR007267">
    <property type="entry name" value="GtrA_DPMS_TM"/>
</dbReference>
<sequence length="135" mass="15562">MDIKKYKESILYLIFGGLTFLVNMITYVLFTRVVKADVLVSNCIAWIAAVLFAYITNKFFVFKSKETDFKYILKEFRAFVGCRLFSGIVELGIIFVMATLMGINDLFVKIVTNIVVIVLNFIFSKLIIFKKEIQV</sequence>
<evidence type="ECO:0000256" key="2">
    <source>
        <dbReference type="ARBA" id="ARBA00009399"/>
    </source>
</evidence>
<dbReference type="Proteomes" id="UP000609849">
    <property type="component" value="Unassembled WGS sequence"/>
</dbReference>
<protein>
    <submittedName>
        <fullName evidence="8">GtrA family protein</fullName>
    </submittedName>
</protein>
<feature type="transmembrane region" description="Helical" evidence="6">
    <location>
        <begin position="76"/>
        <end position="100"/>
    </location>
</feature>
<feature type="transmembrane region" description="Helical" evidence="6">
    <location>
        <begin position="106"/>
        <end position="128"/>
    </location>
</feature>
<dbReference type="InterPro" id="IPR051401">
    <property type="entry name" value="GtrA_CellWall_Glycosyl"/>
</dbReference>
<evidence type="ECO:0000256" key="5">
    <source>
        <dbReference type="ARBA" id="ARBA00023136"/>
    </source>
</evidence>
<dbReference type="Pfam" id="PF04138">
    <property type="entry name" value="GtrA_DPMS_TM"/>
    <property type="match status" value="1"/>
</dbReference>
<organism evidence="8 9">
    <name type="scientific">Romboutsia faecis</name>
    <dbReference type="NCBI Taxonomy" id="2764597"/>
    <lineage>
        <taxon>Bacteria</taxon>
        <taxon>Bacillati</taxon>
        <taxon>Bacillota</taxon>
        <taxon>Clostridia</taxon>
        <taxon>Peptostreptococcales</taxon>
        <taxon>Peptostreptococcaceae</taxon>
        <taxon>Romboutsia</taxon>
    </lineage>
</organism>
<comment type="caution">
    <text evidence="8">The sequence shown here is derived from an EMBL/GenBank/DDBJ whole genome shotgun (WGS) entry which is preliminary data.</text>
</comment>
<evidence type="ECO:0000259" key="7">
    <source>
        <dbReference type="Pfam" id="PF04138"/>
    </source>
</evidence>
<dbReference type="PANTHER" id="PTHR38459">
    <property type="entry name" value="PROPHAGE BACTOPRENOL-LINKED GLUCOSE TRANSLOCASE HOMOLOG"/>
    <property type="match status" value="1"/>
</dbReference>
<keyword evidence="3 6" id="KW-0812">Transmembrane</keyword>
<feature type="domain" description="GtrA/DPMS transmembrane" evidence="7">
    <location>
        <begin position="12"/>
        <end position="129"/>
    </location>
</feature>
<feature type="transmembrane region" description="Helical" evidence="6">
    <location>
        <begin position="12"/>
        <end position="30"/>
    </location>
</feature>
<feature type="transmembrane region" description="Helical" evidence="6">
    <location>
        <begin position="36"/>
        <end position="55"/>
    </location>
</feature>
<dbReference type="PANTHER" id="PTHR38459:SF5">
    <property type="entry name" value="CELL WALL TEICHOIC ACID GLYCOSYLATION PROTEIN GTCA"/>
    <property type="match status" value="1"/>
</dbReference>
<keyword evidence="9" id="KW-1185">Reference proteome</keyword>